<organism evidence="6 7">
    <name type="scientific">Pleomorphomonas diazotrophica</name>
    <dbReference type="NCBI Taxonomy" id="1166257"/>
    <lineage>
        <taxon>Bacteria</taxon>
        <taxon>Pseudomonadati</taxon>
        <taxon>Pseudomonadota</taxon>
        <taxon>Alphaproteobacteria</taxon>
        <taxon>Hyphomicrobiales</taxon>
        <taxon>Pleomorphomonadaceae</taxon>
        <taxon>Pleomorphomonas</taxon>
    </lineage>
</organism>
<dbReference type="EMBL" id="PJNW01000002">
    <property type="protein sequence ID" value="PKR91138.1"/>
    <property type="molecule type" value="Genomic_DNA"/>
</dbReference>
<keyword evidence="6" id="KW-0378">Hydrolase</keyword>
<evidence type="ECO:0000256" key="2">
    <source>
        <dbReference type="ARBA" id="ARBA00004496"/>
    </source>
</evidence>
<name>A0A1I4WMG4_9HYPH</name>
<evidence type="ECO:0000256" key="4">
    <source>
        <dbReference type="ARBA" id="ARBA00022833"/>
    </source>
</evidence>
<accession>A0A1I4WMG4</accession>
<dbReference type="SMART" id="SM00863">
    <property type="entry name" value="tRNA_SAD"/>
    <property type="match status" value="1"/>
</dbReference>
<dbReference type="GO" id="GO:0006419">
    <property type="term" value="P:alanyl-tRNA aminoacylation"/>
    <property type="evidence" value="ECO:0007669"/>
    <property type="project" value="InterPro"/>
</dbReference>
<reference evidence="6 7" key="1">
    <citation type="submission" date="2017-12" db="EMBL/GenBank/DDBJ databases">
        <title>Anaerobic carbon monoxide metabolism by Pleomorphomonas carboxyditropha sp. nov., a new mesophilic hydrogenogenic carboxidotroph.</title>
        <authorList>
            <person name="Esquivel-Elizondo S."/>
            <person name="Krajmalnik-Brown R."/>
        </authorList>
    </citation>
    <scope>NUCLEOTIDE SEQUENCE [LARGE SCALE GENOMIC DNA]</scope>
    <source>
        <strain evidence="6 7">R5-392</strain>
    </source>
</reference>
<dbReference type="InterPro" id="IPR018163">
    <property type="entry name" value="Thr/Ala-tRNA-synth_IIc_edit"/>
</dbReference>
<dbReference type="Gene3D" id="3.30.980.10">
    <property type="entry name" value="Threonyl-trna Synthetase, Chain A, domain 2"/>
    <property type="match status" value="1"/>
</dbReference>
<dbReference type="GO" id="GO:0002161">
    <property type="term" value="F:aminoacyl-tRNA deacylase activity"/>
    <property type="evidence" value="ECO:0007669"/>
    <property type="project" value="UniProtKB-ARBA"/>
</dbReference>
<protein>
    <submittedName>
        <fullName evidence="6">Ala-tRNA(Pro) hydrolase</fullName>
    </submittedName>
</protein>
<evidence type="ECO:0000313" key="7">
    <source>
        <dbReference type="Proteomes" id="UP000233491"/>
    </source>
</evidence>
<dbReference type="GO" id="GO:0004813">
    <property type="term" value="F:alanine-tRNA ligase activity"/>
    <property type="evidence" value="ECO:0007669"/>
    <property type="project" value="InterPro"/>
</dbReference>
<comment type="subcellular location">
    <subcellularLocation>
        <location evidence="2">Cytoplasm</location>
    </subcellularLocation>
</comment>
<evidence type="ECO:0000256" key="1">
    <source>
        <dbReference type="ARBA" id="ARBA00001947"/>
    </source>
</evidence>
<dbReference type="SUPFAM" id="SSF50447">
    <property type="entry name" value="Translation proteins"/>
    <property type="match status" value="1"/>
</dbReference>
<evidence type="ECO:0000313" key="6">
    <source>
        <dbReference type="EMBL" id="PKR91138.1"/>
    </source>
</evidence>
<sequence>MTEAMYLDNPYLDLAEATVTAVGTDGGLYVDRSIFYPQGGGQPGDSGSIEWGTGFRTNIKNAIYSSDRSSILLVPEENQDLPEFGQTIIQHVDWARRHALMRMHTAMHLLSVVLPYPVTGGQVGIEEGRLDFDLPEGETVEKVSATEALNALIRADHAVTTEWITDAELAANPTLVKTMKVKPPTGAGRVRLVRIGTDIDLQPCGGTHVKSTGEIGEMHIAKIESKGRINRRVRLRFGPPAEAA</sequence>
<dbReference type="GO" id="GO:0005737">
    <property type="term" value="C:cytoplasm"/>
    <property type="evidence" value="ECO:0007669"/>
    <property type="project" value="UniProtKB-SubCell"/>
</dbReference>
<dbReference type="AlphaFoldDB" id="A0A1I4WMG4"/>
<keyword evidence="3" id="KW-0479">Metal-binding</keyword>
<comment type="cofactor">
    <cofactor evidence="1">
        <name>Zn(2+)</name>
        <dbReference type="ChEBI" id="CHEBI:29105"/>
    </cofactor>
</comment>
<dbReference type="PROSITE" id="PS50860">
    <property type="entry name" value="AA_TRNA_LIGASE_II_ALA"/>
    <property type="match status" value="1"/>
</dbReference>
<feature type="domain" description="Alanyl-transfer RNA synthetases family profile" evidence="5">
    <location>
        <begin position="1"/>
        <end position="244"/>
    </location>
</feature>
<dbReference type="InterPro" id="IPR012947">
    <property type="entry name" value="tRNA_SAD"/>
</dbReference>
<dbReference type="InterPro" id="IPR009000">
    <property type="entry name" value="Transl_B-barrel_sf"/>
</dbReference>
<dbReference type="PANTHER" id="PTHR43462:SF1">
    <property type="entry name" value="ALANYL-TRNA EDITING PROTEIN AARSD1"/>
    <property type="match status" value="1"/>
</dbReference>
<keyword evidence="4" id="KW-0862">Zinc</keyword>
<gene>
    <name evidence="6" type="ORF">CXZ10_06590</name>
</gene>
<comment type="caution">
    <text evidence="6">The sequence shown here is derived from an EMBL/GenBank/DDBJ whole genome shotgun (WGS) entry which is preliminary data.</text>
</comment>
<dbReference type="SUPFAM" id="SSF55186">
    <property type="entry name" value="ThrRS/AlaRS common domain"/>
    <property type="match status" value="1"/>
</dbReference>
<dbReference type="RefSeq" id="WP_101288393.1">
    <property type="nucleotide sequence ID" value="NZ_FOUQ01000018.1"/>
</dbReference>
<dbReference type="PANTHER" id="PTHR43462">
    <property type="entry name" value="ALANYL-TRNA EDITING PROTEIN"/>
    <property type="match status" value="1"/>
</dbReference>
<proteinExistence type="predicted"/>
<dbReference type="Gene3D" id="2.40.30.130">
    <property type="match status" value="1"/>
</dbReference>
<dbReference type="Pfam" id="PF07973">
    <property type="entry name" value="tRNA_SAD"/>
    <property type="match status" value="1"/>
</dbReference>
<dbReference type="GO" id="GO:0046872">
    <property type="term" value="F:metal ion binding"/>
    <property type="evidence" value="ECO:0007669"/>
    <property type="project" value="UniProtKB-KW"/>
</dbReference>
<dbReference type="OrthoDB" id="9812949at2"/>
<evidence type="ECO:0000259" key="5">
    <source>
        <dbReference type="PROSITE" id="PS50860"/>
    </source>
</evidence>
<evidence type="ECO:0000256" key="3">
    <source>
        <dbReference type="ARBA" id="ARBA00022723"/>
    </source>
</evidence>
<keyword evidence="7" id="KW-1185">Reference proteome</keyword>
<dbReference type="Proteomes" id="UP000233491">
    <property type="component" value="Unassembled WGS sequence"/>
</dbReference>
<dbReference type="GO" id="GO:0003676">
    <property type="term" value="F:nucleic acid binding"/>
    <property type="evidence" value="ECO:0007669"/>
    <property type="project" value="InterPro"/>
</dbReference>
<dbReference type="InterPro" id="IPR051335">
    <property type="entry name" value="Alanyl-tRNA_Editing_Enzymes"/>
</dbReference>
<dbReference type="InterPro" id="IPR018165">
    <property type="entry name" value="Ala-tRNA-synth_IIc_core"/>
</dbReference>
<dbReference type="GO" id="GO:0005524">
    <property type="term" value="F:ATP binding"/>
    <property type="evidence" value="ECO:0007669"/>
    <property type="project" value="InterPro"/>
</dbReference>